<gene>
    <name evidence="2" type="ORF">ALC57_12595</name>
</gene>
<name>A0A151J0S0_9HYME</name>
<sequence>MKHAEGKCAGNDDRGEAPNPRKLSDDIINNVCEHIQSFPANVSHYTREHNSARKYLNENLNIRKMYMLYKEKCSELNIQPVKEYVCSIGLQKALPFPILNVSDAYYKRNMYCYNFGIHDLRENIGFFYVWDAEFNTLNIRRARHGRPLQLKNIEQENLYPSVRPISAAKKKDMLDLLKFIPPIHHTFFQQLKTIETVEDDDKSSNE</sequence>
<accession>A0A151J0S0</accession>
<evidence type="ECO:0000313" key="3">
    <source>
        <dbReference type="Proteomes" id="UP000078492"/>
    </source>
</evidence>
<dbReference type="AlphaFoldDB" id="A0A151J0S0"/>
<evidence type="ECO:0000313" key="2">
    <source>
        <dbReference type="EMBL" id="KYN15185.1"/>
    </source>
</evidence>
<keyword evidence="3" id="KW-1185">Reference proteome</keyword>
<dbReference type="PANTHER" id="PTHR10773:SF19">
    <property type="match status" value="1"/>
</dbReference>
<proteinExistence type="predicted"/>
<dbReference type="Proteomes" id="UP000078492">
    <property type="component" value="Unassembled WGS sequence"/>
</dbReference>
<dbReference type="PANTHER" id="PTHR10773">
    <property type="entry name" value="DNA-DIRECTED RNA POLYMERASES I, II, AND III SUBUNIT RPABC2"/>
    <property type="match status" value="1"/>
</dbReference>
<protein>
    <submittedName>
        <fullName evidence="2">Uncharacterized protein</fullName>
    </submittedName>
</protein>
<reference evidence="2 3" key="1">
    <citation type="submission" date="2015-09" db="EMBL/GenBank/DDBJ databases">
        <title>Trachymyrmex cornetzi WGS genome.</title>
        <authorList>
            <person name="Nygaard S."/>
            <person name="Hu H."/>
            <person name="Boomsma J."/>
            <person name="Zhang G."/>
        </authorList>
    </citation>
    <scope>NUCLEOTIDE SEQUENCE [LARGE SCALE GENOMIC DNA]</scope>
    <source>
        <strain evidence="2">Tcor2-1</strain>
        <tissue evidence="2">Whole body</tissue>
    </source>
</reference>
<evidence type="ECO:0000256" key="1">
    <source>
        <dbReference type="SAM" id="MobiDB-lite"/>
    </source>
</evidence>
<feature type="region of interest" description="Disordered" evidence="1">
    <location>
        <begin position="1"/>
        <end position="21"/>
    </location>
</feature>
<feature type="compositionally biased region" description="Basic and acidic residues" evidence="1">
    <location>
        <begin position="1"/>
        <end position="16"/>
    </location>
</feature>
<dbReference type="EMBL" id="KQ980603">
    <property type="protein sequence ID" value="KYN15185.1"/>
    <property type="molecule type" value="Genomic_DNA"/>
</dbReference>
<organism evidence="2 3">
    <name type="scientific">Trachymyrmex cornetzi</name>
    <dbReference type="NCBI Taxonomy" id="471704"/>
    <lineage>
        <taxon>Eukaryota</taxon>
        <taxon>Metazoa</taxon>
        <taxon>Ecdysozoa</taxon>
        <taxon>Arthropoda</taxon>
        <taxon>Hexapoda</taxon>
        <taxon>Insecta</taxon>
        <taxon>Pterygota</taxon>
        <taxon>Neoptera</taxon>
        <taxon>Endopterygota</taxon>
        <taxon>Hymenoptera</taxon>
        <taxon>Apocrita</taxon>
        <taxon>Aculeata</taxon>
        <taxon>Formicoidea</taxon>
        <taxon>Formicidae</taxon>
        <taxon>Myrmicinae</taxon>
        <taxon>Trachymyrmex</taxon>
    </lineage>
</organism>